<evidence type="ECO:0000313" key="3">
    <source>
        <dbReference type="Proteomes" id="UP000499080"/>
    </source>
</evidence>
<keyword evidence="3" id="KW-1185">Reference proteome</keyword>
<dbReference type="AlphaFoldDB" id="A0A4Y2TER7"/>
<accession>A0A4Y2TER7</accession>
<sequence length="103" mass="11441">MEEAAFSRTDVWEAMRMRKSVMEGEPISGKAPLLHLSNIDTCDSDCVLRKMWPNTPAVHDKTATASTACVTAKVRLNEVLWPQWLSAIDGEFSSQEIFSLLAA</sequence>
<dbReference type="Proteomes" id="UP000499080">
    <property type="component" value="Unassembled WGS sequence"/>
</dbReference>
<proteinExistence type="predicted"/>
<protein>
    <submittedName>
        <fullName evidence="1">Uncharacterized protein</fullName>
    </submittedName>
</protein>
<reference evidence="1 3" key="1">
    <citation type="journal article" date="2019" name="Sci. Rep.">
        <title>Orb-weaving spider Araneus ventricosus genome elucidates the spidroin gene catalogue.</title>
        <authorList>
            <person name="Kono N."/>
            <person name="Nakamura H."/>
            <person name="Ohtoshi R."/>
            <person name="Moran D.A.P."/>
            <person name="Shinohara A."/>
            <person name="Yoshida Y."/>
            <person name="Fujiwara M."/>
            <person name="Mori M."/>
            <person name="Tomita M."/>
            <person name="Arakawa K."/>
        </authorList>
    </citation>
    <scope>NUCLEOTIDE SEQUENCE [LARGE SCALE GENOMIC DNA]</scope>
</reference>
<organism evidence="1 3">
    <name type="scientific">Araneus ventricosus</name>
    <name type="common">Orbweaver spider</name>
    <name type="synonym">Epeira ventricosa</name>
    <dbReference type="NCBI Taxonomy" id="182803"/>
    <lineage>
        <taxon>Eukaryota</taxon>
        <taxon>Metazoa</taxon>
        <taxon>Ecdysozoa</taxon>
        <taxon>Arthropoda</taxon>
        <taxon>Chelicerata</taxon>
        <taxon>Arachnida</taxon>
        <taxon>Araneae</taxon>
        <taxon>Araneomorphae</taxon>
        <taxon>Entelegynae</taxon>
        <taxon>Araneoidea</taxon>
        <taxon>Araneidae</taxon>
        <taxon>Araneus</taxon>
    </lineage>
</organism>
<comment type="caution">
    <text evidence="1">The sequence shown here is derived from an EMBL/GenBank/DDBJ whole genome shotgun (WGS) entry which is preliminary data.</text>
</comment>
<dbReference type="EMBL" id="BGPR01028140">
    <property type="protein sequence ID" value="GBN99102.1"/>
    <property type="molecule type" value="Genomic_DNA"/>
</dbReference>
<gene>
    <name evidence="1" type="ORF">AVEN_190705_1</name>
    <name evidence="2" type="ORF">AVEN_62165_1</name>
</gene>
<dbReference type="EMBL" id="BGPR01028157">
    <property type="protein sequence ID" value="GBN99126.1"/>
    <property type="molecule type" value="Genomic_DNA"/>
</dbReference>
<evidence type="ECO:0000313" key="2">
    <source>
        <dbReference type="EMBL" id="GBN99126.1"/>
    </source>
</evidence>
<evidence type="ECO:0000313" key="1">
    <source>
        <dbReference type="EMBL" id="GBN99102.1"/>
    </source>
</evidence>
<name>A0A4Y2TER7_ARAVE</name>